<reference evidence="2 3" key="1">
    <citation type="journal article" date="2021" name="Elife">
        <title>Chloroplast acquisition without the gene transfer in kleptoplastic sea slugs, Plakobranchus ocellatus.</title>
        <authorList>
            <person name="Maeda T."/>
            <person name="Takahashi S."/>
            <person name="Yoshida T."/>
            <person name="Shimamura S."/>
            <person name="Takaki Y."/>
            <person name="Nagai Y."/>
            <person name="Toyoda A."/>
            <person name="Suzuki Y."/>
            <person name="Arimoto A."/>
            <person name="Ishii H."/>
            <person name="Satoh N."/>
            <person name="Nishiyama T."/>
            <person name="Hasebe M."/>
            <person name="Maruyama T."/>
            <person name="Minagawa J."/>
            <person name="Obokata J."/>
            <person name="Shigenobu S."/>
        </authorList>
    </citation>
    <scope>NUCLEOTIDE SEQUENCE [LARGE SCALE GENOMIC DNA]</scope>
</reference>
<name>A0AAV4HNN3_9GAST</name>
<comment type="caution">
    <text evidence="2">The sequence shown here is derived from an EMBL/GenBank/DDBJ whole genome shotgun (WGS) entry which is preliminary data.</text>
</comment>
<evidence type="ECO:0000256" key="1">
    <source>
        <dbReference type="SAM" id="MobiDB-lite"/>
    </source>
</evidence>
<accession>A0AAV4HNN3</accession>
<dbReference type="AlphaFoldDB" id="A0AAV4HNN3"/>
<keyword evidence="3" id="KW-1185">Reference proteome</keyword>
<proteinExistence type="predicted"/>
<gene>
    <name evidence="2" type="ORF">ElyMa_004500300</name>
</gene>
<organism evidence="2 3">
    <name type="scientific">Elysia marginata</name>
    <dbReference type="NCBI Taxonomy" id="1093978"/>
    <lineage>
        <taxon>Eukaryota</taxon>
        <taxon>Metazoa</taxon>
        <taxon>Spiralia</taxon>
        <taxon>Lophotrochozoa</taxon>
        <taxon>Mollusca</taxon>
        <taxon>Gastropoda</taxon>
        <taxon>Heterobranchia</taxon>
        <taxon>Euthyneura</taxon>
        <taxon>Panpulmonata</taxon>
        <taxon>Sacoglossa</taxon>
        <taxon>Placobranchoidea</taxon>
        <taxon>Plakobranchidae</taxon>
        <taxon>Elysia</taxon>
    </lineage>
</organism>
<sequence>MDNHGEQPSDVLTKDKVFSSTGFATDGSCSSLTSYKSNLHYAMDTGSLIHRSHAFSYNPWSPRSIEHAYGSSGEVSGEKEKTIRMTLTTADGKPPRRNRRRSSLLGAAVVEQQKQIPFSKSSFTTLTKDYGTPISGRRSPRRYSAAQGSLDDISRDAAASLQTMYAATISSQDENFQRSTLAPWTPPNQSSRVWEDSAGNQSLATPSLLPVPDVTGNMFHTSVSRENTQLLSGITGSGGVGYHGSSVDVSDKILQLSLSSDTTKQPQRKILQALSLAASGEKDVESSLKTQGLLDKVIHGTDWSGNKVVSTSPADQTMVSGLNIGFNTAGKFNQNVPSPHKNYDLDLAENAIKENSALSNVPVKLNSTAPETKTNVDPGASQLAIASKLPENAGVSNEAHTSAVDTGFYKDGEIQDYKYSGPLSWAWKLGAWLGTTSESDKVEVSKKDLNLVAPSSF</sequence>
<dbReference type="Proteomes" id="UP000762676">
    <property type="component" value="Unassembled WGS sequence"/>
</dbReference>
<evidence type="ECO:0000313" key="2">
    <source>
        <dbReference type="EMBL" id="GFR98391.1"/>
    </source>
</evidence>
<evidence type="ECO:0000313" key="3">
    <source>
        <dbReference type="Proteomes" id="UP000762676"/>
    </source>
</evidence>
<protein>
    <submittedName>
        <fullName evidence="2">Uncharacterized protein</fullName>
    </submittedName>
</protein>
<feature type="region of interest" description="Disordered" evidence="1">
    <location>
        <begin position="175"/>
        <end position="199"/>
    </location>
</feature>
<dbReference type="EMBL" id="BMAT01009096">
    <property type="protein sequence ID" value="GFR98391.1"/>
    <property type="molecule type" value="Genomic_DNA"/>
</dbReference>